<feature type="transmembrane region" description="Helical" evidence="6">
    <location>
        <begin position="44"/>
        <end position="68"/>
    </location>
</feature>
<dbReference type="InterPro" id="IPR000276">
    <property type="entry name" value="GPCR_Rhodpsn"/>
</dbReference>
<evidence type="ECO:0000313" key="8">
    <source>
        <dbReference type="Proteomes" id="UP000005239"/>
    </source>
</evidence>
<dbReference type="PROSITE" id="PS50262">
    <property type="entry name" value="G_PROTEIN_RECEP_F1_2"/>
    <property type="match status" value="1"/>
</dbReference>
<protein>
    <submittedName>
        <fullName evidence="7">Srsx-38</fullName>
    </submittedName>
</protein>
<dbReference type="PANTHER" id="PTHR23360">
    <property type="entry name" value="G-PROTEIN COUPLED RECEPTORS FAMILY 1 PROFILE DOMAIN-CONTAINING PROTEIN-RELATED"/>
    <property type="match status" value="1"/>
</dbReference>
<dbReference type="SUPFAM" id="SSF81321">
    <property type="entry name" value="Family A G protein-coupled receptor-like"/>
    <property type="match status" value="1"/>
</dbReference>
<dbReference type="InterPro" id="IPR047130">
    <property type="entry name" value="7TM_GPCR_Srsx_nematod"/>
</dbReference>
<reference evidence="8" key="1">
    <citation type="journal article" date="2008" name="Nat. Genet.">
        <title>The Pristionchus pacificus genome provides a unique perspective on nematode lifestyle and parasitism.</title>
        <authorList>
            <person name="Dieterich C."/>
            <person name="Clifton S.W."/>
            <person name="Schuster L.N."/>
            <person name="Chinwalla A."/>
            <person name="Delehaunty K."/>
            <person name="Dinkelacker I."/>
            <person name="Fulton L."/>
            <person name="Fulton R."/>
            <person name="Godfrey J."/>
            <person name="Minx P."/>
            <person name="Mitreva M."/>
            <person name="Roeseler W."/>
            <person name="Tian H."/>
            <person name="Witte H."/>
            <person name="Yang S.P."/>
            <person name="Wilson R.K."/>
            <person name="Sommer R.J."/>
        </authorList>
    </citation>
    <scope>NUCLEOTIDE SEQUENCE [LARGE SCALE GENOMIC DNA]</scope>
    <source>
        <strain evidence="8">PS312</strain>
    </source>
</reference>
<name>A0A454XYA4_PRIPA</name>
<dbReference type="GO" id="GO:0016020">
    <property type="term" value="C:membrane"/>
    <property type="evidence" value="ECO:0007669"/>
    <property type="project" value="UniProtKB-SubCell"/>
</dbReference>
<proteinExistence type="predicted"/>
<feature type="transmembrane region" description="Helical" evidence="6">
    <location>
        <begin position="238"/>
        <end position="260"/>
    </location>
</feature>
<evidence type="ECO:0000256" key="6">
    <source>
        <dbReference type="SAM" id="Phobius"/>
    </source>
</evidence>
<keyword evidence="8" id="KW-1185">Reference proteome</keyword>
<feature type="transmembrane region" description="Helical" evidence="6">
    <location>
        <begin position="88"/>
        <end position="112"/>
    </location>
</feature>
<dbReference type="Proteomes" id="UP000005239">
    <property type="component" value="Unassembled WGS sequence"/>
</dbReference>
<accession>A0A454XYA4</accession>
<evidence type="ECO:0000256" key="3">
    <source>
        <dbReference type="ARBA" id="ARBA00022989"/>
    </source>
</evidence>
<dbReference type="OrthoDB" id="5854064at2759"/>
<evidence type="ECO:0000256" key="5">
    <source>
        <dbReference type="SAM" id="MobiDB-lite"/>
    </source>
</evidence>
<dbReference type="EnsemblMetazoa" id="PPA08016.1">
    <property type="protein sequence ID" value="PPA08016.1"/>
    <property type="gene ID" value="WBGene00097570"/>
</dbReference>
<feature type="transmembrane region" description="Helical" evidence="6">
    <location>
        <begin position="201"/>
        <end position="223"/>
    </location>
</feature>
<feature type="transmembrane region" description="Helical" evidence="6">
    <location>
        <begin position="124"/>
        <end position="146"/>
    </location>
</feature>
<feature type="transmembrane region" description="Helical" evidence="6">
    <location>
        <begin position="12"/>
        <end position="32"/>
    </location>
</feature>
<dbReference type="InterPro" id="IPR019424">
    <property type="entry name" value="7TM_GPCR_Srsx"/>
</dbReference>
<keyword evidence="3 6" id="KW-1133">Transmembrane helix</keyword>
<reference evidence="7" key="2">
    <citation type="submission" date="2022-06" db="UniProtKB">
        <authorList>
            <consortium name="EnsemblMetazoa"/>
        </authorList>
    </citation>
    <scope>IDENTIFICATION</scope>
    <source>
        <strain evidence="7">PS312</strain>
    </source>
</reference>
<comment type="subcellular location">
    <subcellularLocation>
        <location evidence="1">Membrane</location>
    </subcellularLocation>
</comment>
<evidence type="ECO:0000256" key="2">
    <source>
        <dbReference type="ARBA" id="ARBA00022692"/>
    </source>
</evidence>
<dbReference type="InterPro" id="IPR017452">
    <property type="entry name" value="GPCR_Rhodpsn_7TM"/>
</dbReference>
<sequence>MDAFAWSIARSVYPVLASVAVIGVVLNTILLLTTIFTKKLRSTANILIGCCALFDIMHECGYFIQFPILFSDYYIDSYYCSLMQFIPALGRAAGAVCVFCIGVDRMICLLTVTFYKNMKRMQFLICHFIAIALFCAFTTYLMIAFWTPKQQICSMPAPFHGDSLGIWSNTITGINLLSALIYFITWQVVKRRGASTHQKRIFHSIAVVMVVEVTGWLISSILIDLSKVYVVPERRPPFHYVACLFVNTGVAVKAIVYYSIASDYRKAIRAFLCMPENAVRSADARQSRGSDEQETSSRQVAGQEKRGDPTVPNNTV</sequence>
<feature type="transmembrane region" description="Helical" evidence="6">
    <location>
        <begin position="166"/>
        <end position="189"/>
    </location>
</feature>
<dbReference type="Gene3D" id="1.20.1070.10">
    <property type="entry name" value="Rhodopsin 7-helix transmembrane proteins"/>
    <property type="match status" value="1"/>
</dbReference>
<dbReference type="SMART" id="SM01381">
    <property type="entry name" value="7TM_GPCR_Srsx"/>
    <property type="match status" value="1"/>
</dbReference>
<accession>A0A8R1U6F1</accession>
<evidence type="ECO:0000256" key="1">
    <source>
        <dbReference type="ARBA" id="ARBA00004370"/>
    </source>
</evidence>
<dbReference type="GO" id="GO:0004930">
    <property type="term" value="F:G protein-coupled receptor activity"/>
    <property type="evidence" value="ECO:0007669"/>
    <property type="project" value="InterPro"/>
</dbReference>
<dbReference type="PANTHER" id="PTHR23360:SF5">
    <property type="entry name" value="G-PROTEIN COUPLED RECEPTORS FAMILY 1 PROFILE DOMAIN-CONTAINING PROTEIN"/>
    <property type="match status" value="1"/>
</dbReference>
<keyword evidence="4 6" id="KW-0472">Membrane</keyword>
<dbReference type="CDD" id="cd00637">
    <property type="entry name" value="7tm_classA_rhodopsin-like"/>
    <property type="match status" value="1"/>
</dbReference>
<evidence type="ECO:0000256" key="4">
    <source>
        <dbReference type="ARBA" id="ARBA00023136"/>
    </source>
</evidence>
<gene>
    <name evidence="7" type="primary">WBGene00097570</name>
</gene>
<dbReference type="Pfam" id="PF10320">
    <property type="entry name" value="7TM_GPCR_Srsx"/>
    <property type="match status" value="1"/>
</dbReference>
<feature type="region of interest" description="Disordered" evidence="5">
    <location>
        <begin position="283"/>
        <end position="316"/>
    </location>
</feature>
<dbReference type="AlphaFoldDB" id="A0A454XYA4"/>
<organism evidence="7 8">
    <name type="scientific">Pristionchus pacificus</name>
    <name type="common">Parasitic nematode worm</name>
    <dbReference type="NCBI Taxonomy" id="54126"/>
    <lineage>
        <taxon>Eukaryota</taxon>
        <taxon>Metazoa</taxon>
        <taxon>Ecdysozoa</taxon>
        <taxon>Nematoda</taxon>
        <taxon>Chromadorea</taxon>
        <taxon>Rhabditida</taxon>
        <taxon>Rhabditina</taxon>
        <taxon>Diplogasteromorpha</taxon>
        <taxon>Diplogasteroidea</taxon>
        <taxon>Neodiplogasteridae</taxon>
        <taxon>Pristionchus</taxon>
    </lineage>
</organism>
<dbReference type="OMA" id="DIMHECG"/>
<evidence type="ECO:0000313" key="7">
    <source>
        <dbReference type="EnsemblMetazoa" id="PPA08016.1"/>
    </source>
</evidence>
<keyword evidence="2 6" id="KW-0812">Transmembrane</keyword>